<dbReference type="Proteomes" id="UP000324927">
    <property type="component" value="Unassembled WGS sequence"/>
</dbReference>
<protein>
    <submittedName>
        <fullName evidence="5">FadR family transcriptional regulator</fullName>
    </submittedName>
</protein>
<dbReference type="Pfam" id="PF07729">
    <property type="entry name" value="FCD"/>
    <property type="match status" value="1"/>
</dbReference>
<dbReference type="GO" id="GO:0003700">
    <property type="term" value="F:DNA-binding transcription factor activity"/>
    <property type="evidence" value="ECO:0007669"/>
    <property type="project" value="InterPro"/>
</dbReference>
<dbReference type="AlphaFoldDB" id="A0A5A9G9F8"/>
<evidence type="ECO:0000259" key="4">
    <source>
        <dbReference type="PROSITE" id="PS50949"/>
    </source>
</evidence>
<comment type="caution">
    <text evidence="5">The sequence shown here is derived from an EMBL/GenBank/DDBJ whole genome shotgun (WGS) entry which is preliminary data.</text>
</comment>
<keyword evidence="1" id="KW-0805">Transcription regulation</keyword>
<dbReference type="Gene3D" id="1.20.120.530">
    <property type="entry name" value="GntR ligand-binding domain-like"/>
    <property type="match status" value="1"/>
</dbReference>
<dbReference type="PROSITE" id="PS50949">
    <property type="entry name" value="HTH_GNTR"/>
    <property type="match status" value="1"/>
</dbReference>
<dbReference type="InterPro" id="IPR036390">
    <property type="entry name" value="WH_DNA-bd_sf"/>
</dbReference>
<dbReference type="SMART" id="SM00345">
    <property type="entry name" value="HTH_GNTR"/>
    <property type="match status" value="1"/>
</dbReference>
<dbReference type="PRINTS" id="PR00035">
    <property type="entry name" value="HTHGNTR"/>
</dbReference>
<sequence length="254" mass="27697">MPVEFESVVTVSAAKQIADSLRAAIMDGRLKVDERLPTEEELAHRFKVSRPTVREALKRLAAQHLIRSRRGPTGGNFVASPAPEDAARSLANTTTLMVAVGDIGLADMATARLELEGVCCRLAAARDDADLATSLATMREELVRQRDAALSDEEFCASDVRFHRALVDAADNALLSYLMHAVVEALQPVSNMIIYRVREREAIVGFHARLLQALELRNAEAATAALGDLVAYTRDRHREALDRRAKSAGSGPKD</sequence>
<evidence type="ECO:0000313" key="6">
    <source>
        <dbReference type="Proteomes" id="UP000324927"/>
    </source>
</evidence>
<dbReference type="CDD" id="cd07377">
    <property type="entry name" value="WHTH_GntR"/>
    <property type="match status" value="1"/>
</dbReference>
<accession>A0A5A9G9F8</accession>
<dbReference type="SUPFAM" id="SSF46785">
    <property type="entry name" value="Winged helix' DNA-binding domain"/>
    <property type="match status" value="1"/>
</dbReference>
<proteinExistence type="predicted"/>
<dbReference type="InterPro" id="IPR036388">
    <property type="entry name" value="WH-like_DNA-bd_sf"/>
</dbReference>
<dbReference type="InterPro" id="IPR008920">
    <property type="entry name" value="TF_FadR/GntR_C"/>
</dbReference>
<dbReference type="PANTHER" id="PTHR43537:SF5">
    <property type="entry name" value="UXU OPERON TRANSCRIPTIONAL REGULATOR"/>
    <property type="match status" value="1"/>
</dbReference>
<dbReference type="InterPro" id="IPR000524">
    <property type="entry name" value="Tscrpt_reg_HTH_GntR"/>
</dbReference>
<dbReference type="Pfam" id="PF00392">
    <property type="entry name" value="GntR"/>
    <property type="match status" value="1"/>
</dbReference>
<dbReference type="PANTHER" id="PTHR43537">
    <property type="entry name" value="TRANSCRIPTIONAL REGULATOR, GNTR FAMILY"/>
    <property type="match status" value="1"/>
</dbReference>
<dbReference type="SUPFAM" id="SSF48008">
    <property type="entry name" value="GntR ligand-binding domain-like"/>
    <property type="match status" value="1"/>
</dbReference>
<dbReference type="EMBL" id="VTTN01000021">
    <property type="protein sequence ID" value="KAA0590435.1"/>
    <property type="molecule type" value="Genomic_DNA"/>
</dbReference>
<keyword evidence="3" id="KW-0804">Transcription</keyword>
<dbReference type="SMART" id="SM00895">
    <property type="entry name" value="FCD"/>
    <property type="match status" value="1"/>
</dbReference>
<evidence type="ECO:0000256" key="3">
    <source>
        <dbReference type="ARBA" id="ARBA00023163"/>
    </source>
</evidence>
<dbReference type="InterPro" id="IPR011711">
    <property type="entry name" value="GntR_C"/>
</dbReference>
<feature type="domain" description="HTH gntR-type" evidence="4">
    <location>
        <begin position="11"/>
        <end position="81"/>
    </location>
</feature>
<evidence type="ECO:0000256" key="2">
    <source>
        <dbReference type="ARBA" id="ARBA00023125"/>
    </source>
</evidence>
<evidence type="ECO:0000313" key="5">
    <source>
        <dbReference type="EMBL" id="KAA0590435.1"/>
    </source>
</evidence>
<evidence type="ECO:0000256" key="1">
    <source>
        <dbReference type="ARBA" id="ARBA00023015"/>
    </source>
</evidence>
<keyword evidence="2" id="KW-0238">DNA-binding</keyword>
<name>A0A5A9G9F8_AZOLI</name>
<dbReference type="RefSeq" id="WP_149234879.1">
    <property type="nucleotide sequence ID" value="NZ_JALJXJ010000012.1"/>
</dbReference>
<dbReference type="Gene3D" id="1.10.10.10">
    <property type="entry name" value="Winged helix-like DNA-binding domain superfamily/Winged helix DNA-binding domain"/>
    <property type="match status" value="1"/>
</dbReference>
<keyword evidence="6" id="KW-1185">Reference proteome</keyword>
<organism evidence="5 6">
    <name type="scientific">Azospirillum lipoferum</name>
    <dbReference type="NCBI Taxonomy" id="193"/>
    <lineage>
        <taxon>Bacteria</taxon>
        <taxon>Pseudomonadati</taxon>
        <taxon>Pseudomonadota</taxon>
        <taxon>Alphaproteobacteria</taxon>
        <taxon>Rhodospirillales</taxon>
        <taxon>Azospirillaceae</taxon>
        <taxon>Azospirillum</taxon>
    </lineage>
</organism>
<reference evidence="5 6" key="1">
    <citation type="submission" date="2019-08" db="EMBL/GenBank/DDBJ databases">
        <authorList>
            <person name="Grouzdev D."/>
            <person name="Tikhonova E."/>
            <person name="Kravchenko I."/>
        </authorList>
    </citation>
    <scope>NUCLEOTIDE SEQUENCE [LARGE SCALE GENOMIC DNA]</scope>
    <source>
        <strain evidence="5 6">59b</strain>
    </source>
</reference>
<dbReference type="GO" id="GO:0003677">
    <property type="term" value="F:DNA binding"/>
    <property type="evidence" value="ECO:0007669"/>
    <property type="project" value="UniProtKB-KW"/>
</dbReference>
<gene>
    <name evidence="5" type="ORF">FZ942_30855</name>
</gene>
<dbReference type="OrthoDB" id="5454556at2"/>